<dbReference type="EMBL" id="MCFC01000056">
    <property type="protein sequence ID" value="ORY25519.1"/>
    <property type="molecule type" value="Genomic_DNA"/>
</dbReference>
<gene>
    <name evidence="1" type="ORF">BCR39DRAFT_560984</name>
</gene>
<accession>A0A1Y2ASH7</accession>
<organism evidence="1 2">
    <name type="scientific">Naematelia encephala</name>
    <dbReference type="NCBI Taxonomy" id="71784"/>
    <lineage>
        <taxon>Eukaryota</taxon>
        <taxon>Fungi</taxon>
        <taxon>Dikarya</taxon>
        <taxon>Basidiomycota</taxon>
        <taxon>Agaricomycotina</taxon>
        <taxon>Tremellomycetes</taxon>
        <taxon>Tremellales</taxon>
        <taxon>Naemateliaceae</taxon>
        <taxon>Naematelia</taxon>
    </lineage>
</organism>
<dbReference type="InParanoid" id="A0A1Y2ASH7"/>
<comment type="caution">
    <text evidence="1">The sequence shown here is derived from an EMBL/GenBank/DDBJ whole genome shotgun (WGS) entry which is preliminary data.</text>
</comment>
<protein>
    <submittedName>
        <fullName evidence="1">Uncharacterized protein</fullName>
    </submittedName>
</protein>
<dbReference type="AlphaFoldDB" id="A0A1Y2ASH7"/>
<keyword evidence="2" id="KW-1185">Reference proteome</keyword>
<proteinExistence type="predicted"/>
<reference evidence="1 2" key="1">
    <citation type="submission" date="2016-07" db="EMBL/GenBank/DDBJ databases">
        <title>Pervasive Adenine N6-methylation of Active Genes in Fungi.</title>
        <authorList>
            <consortium name="DOE Joint Genome Institute"/>
            <person name="Mondo S.J."/>
            <person name="Dannebaum R.O."/>
            <person name="Kuo R.C."/>
            <person name="Labutti K."/>
            <person name="Haridas S."/>
            <person name="Kuo A."/>
            <person name="Salamov A."/>
            <person name="Ahrendt S.R."/>
            <person name="Lipzen A."/>
            <person name="Sullivan W."/>
            <person name="Andreopoulos W.B."/>
            <person name="Clum A."/>
            <person name="Lindquist E."/>
            <person name="Daum C."/>
            <person name="Ramamoorthy G.K."/>
            <person name="Gryganskyi A."/>
            <person name="Culley D."/>
            <person name="Magnuson J.K."/>
            <person name="James T.Y."/>
            <person name="O'Malley M.A."/>
            <person name="Stajich J.E."/>
            <person name="Spatafora J.W."/>
            <person name="Visel A."/>
            <person name="Grigoriev I.V."/>
        </authorList>
    </citation>
    <scope>NUCLEOTIDE SEQUENCE [LARGE SCALE GENOMIC DNA]</scope>
    <source>
        <strain evidence="1 2">68-887.2</strain>
    </source>
</reference>
<sequence>MLQGERAHRGARRLFVFSLSSSDTTYGGFLHDFQDHSTFCTMTTPTRTARDPNLTLLNTNLTPPPSYFSSMQIDGERYPIGAIFFDKRRAAAELSPDDKGPFTEADETLITEMNNEWEAMIYLLRTSNNPEAMELARELKDKTTRHELRVRNRIFTLARMDSHLLGSILLTAEPLFLVEAPSDSVVVGSALSESGSWGLTTPSSLDSAPFSPADSIPLTPWGTPLGSSVHSMATATDWYTPLTSISGIFTPVSSRLSDPDPLDSPPLSRANSDYSLSTLPCKAHSALTMITISDIERILKLRVHVSKGPSSDDILGSLSNFEGSRAWRESSKLSLNESADPTLFALRPVHERMFRHVISVYRRSASLLP</sequence>
<evidence type="ECO:0000313" key="2">
    <source>
        <dbReference type="Proteomes" id="UP000193986"/>
    </source>
</evidence>
<evidence type="ECO:0000313" key="1">
    <source>
        <dbReference type="EMBL" id="ORY25519.1"/>
    </source>
</evidence>
<dbReference type="Proteomes" id="UP000193986">
    <property type="component" value="Unassembled WGS sequence"/>
</dbReference>
<name>A0A1Y2ASH7_9TREE</name>